<feature type="transmembrane region" description="Helical" evidence="1">
    <location>
        <begin position="92"/>
        <end position="112"/>
    </location>
</feature>
<dbReference type="InterPro" id="IPR000209">
    <property type="entry name" value="Peptidase_S8/S53_dom"/>
</dbReference>
<accession>A0A1E3S021</accession>
<evidence type="ECO:0000256" key="1">
    <source>
        <dbReference type="SAM" id="Phobius"/>
    </source>
</evidence>
<dbReference type="Gene3D" id="3.40.50.200">
    <property type="entry name" value="Peptidase S8/S53 domain"/>
    <property type="match status" value="1"/>
</dbReference>
<evidence type="ECO:0000313" key="3">
    <source>
        <dbReference type="EMBL" id="ODQ95458.1"/>
    </source>
</evidence>
<evidence type="ECO:0000259" key="2">
    <source>
        <dbReference type="Pfam" id="PF00082"/>
    </source>
</evidence>
<feature type="domain" description="Peptidase S8/S53" evidence="2">
    <location>
        <begin position="6"/>
        <end position="52"/>
    </location>
</feature>
<keyword evidence="1" id="KW-0812">Transmembrane</keyword>
<sequence>MVRIGFAAAYVSGLAALVRAKYPNLPAAQVINRIKQTAHSPAAVVDNRVGYGVIDPLAALNFDVPEIPVAPENLTRPLGPPLPPPPPDHRPMIMAVAGSAALLIALAVVLLVTSMSKSRRGQ</sequence>
<dbReference type="AlphaFoldDB" id="A0A1E3S021"/>
<dbReference type="GO" id="GO:0006508">
    <property type="term" value="P:proteolysis"/>
    <property type="evidence" value="ECO:0007669"/>
    <property type="project" value="InterPro"/>
</dbReference>
<dbReference type="SUPFAM" id="SSF52743">
    <property type="entry name" value="Subtilisin-like"/>
    <property type="match status" value="1"/>
</dbReference>
<keyword evidence="1" id="KW-0472">Membrane</keyword>
<gene>
    <name evidence="3" type="ORF">BHQ17_05115</name>
</gene>
<keyword evidence="1" id="KW-1133">Transmembrane helix</keyword>
<dbReference type="InterPro" id="IPR036852">
    <property type="entry name" value="Peptidase_S8/S53_dom_sf"/>
</dbReference>
<dbReference type="Pfam" id="PF00082">
    <property type="entry name" value="Peptidase_S8"/>
    <property type="match status" value="1"/>
</dbReference>
<reference evidence="4" key="1">
    <citation type="submission" date="2016-09" db="EMBL/GenBank/DDBJ databases">
        <authorList>
            <person name="Greninger A.L."/>
            <person name="Jerome K.R."/>
            <person name="Mcnair B."/>
            <person name="Wallis C."/>
            <person name="Fang F."/>
        </authorList>
    </citation>
    <scope>NUCLEOTIDE SEQUENCE [LARGE SCALE GENOMIC DNA]</scope>
    <source>
        <strain evidence="4">M7</strain>
    </source>
</reference>
<comment type="caution">
    <text evidence="3">The sequence shown here is derived from an EMBL/GenBank/DDBJ whole genome shotgun (WGS) entry which is preliminary data.</text>
</comment>
<keyword evidence="4" id="KW-1185">Reference proteome</keyword>
<proteinExistence type="predicted"/>
<dbReference type="GO" id="GO:0004252">
    <property type="term" value="F:serine-type endopeptidase activity"/>
    <property type="evidence" value="ECO:0007669"/>
    <property type="project" value="InterPro"/>
</dbReference>
<dbReference type="EMBL" id="MIGZ01000018">
    <property type="protein sequence ID" value="ODQ95458.1"/>
    <property type="molecule type" value="Genomic_DNA"/>
</dbReference>
<dbReference type="Proteomes" id="UP000094243">
    <property type="component" value="Unassembled WGS sequence"/>
</dbReference>
<evidence type="ECO:0000313" key="4">
    <source>
        <dbReference type="Proteomes" id="UP000094243"/>
    </source>
</evidence>
<organism evidence="3 4">
    <name type="scientific">Mycolicibacterium holsaticum</name>
    <dbReference type="NCBI Taxonomy" id="152142"/>
    <lineage>
        <taxon>Bacteria</taxon>
        <taxon>Bacillati</taxon>
        <taxon>Actinomycetota</taxon>
        <taxon>Actinomycetes</taxon>
        <taxon>Mycobacteriales</taxon>
        <taxon>Mycobacteriaceae</taxon>
        <taxon>Mycolicibacterium</taxon>
    </lineage>
</organism>
<name>A0A1E3S021_9MYCO</name>
<protein>
    <recommendedName>
        <fullName evidence="2">Peptidase S8/S53 domain-containing protein</fullName>
    </recommendedName>
</protein>
<dbReference type="RefSeq" id="WP_069404147.1">
    <property type="nucleotide sequence ID" value="NZ_MIGZ01000018.1"/>
</dbReference>